<dbReference type="PANTHER" id="PTHR24221:SF654">
    <property type="entry name" value="ATP-BINDING CASSETTE SUB-FAMILY B MEMBER 6"/>
    <property type="match status" value="1"/>
</dbReference>
<evidence type="ECO:0000256" key="1">
    <source>
        <dbReference type="ARBA" id="ARBA00004651"/>
    </source>
</evidence>
<dbReference type="GO" id="GO:0015833">
    <property type="term" value="P:peptide transport"/>
    <property type="evidence" value="ECO:0007669"/>
    <property type="project" value="InterPro"/>
</dbReference>
<dbReference type="SUPFAM" id="SSF52540">
    <property type="entry name" value="P-loop containing nucleoside triphosphate hydrolases"/>
    <property type="match status" value="1"/>
</dbReference>
<evidence type="ECO:0000313" key="12">
    <source>
        <dbReference type="Proteomes" id="UP000035929"/>
    </source>
</evidence>
<keyword evidence="3" id="KW-0547">Nucleotide-binding</keyword>
<dbReference type="GO" id="GO:0005886">
    <property type="term" value="C:plasma membrane"/>
    <property type="evidence" value="ECO:0007669"/>
    <property type="project" value="UniProtKB-SubCell"/>
</dbReference>
<dbReference type="PANTHER" id="PTHR24221">
    <property type="entry name" value="ATP-BINDING CASSETTE SUB-FAMILY B"/>
    <property type="match status" value="1"/>
</dbReference>
<feature type="transmembrane region" description="Helical" evidence="8">
    <location>
        <begin position="158"/>
        <end position="176"/>
    </location>
</feature>
<evidence type="ECO:0000313" key="11">
    <source>
        <dbReference type="EMBL" id="KMO41475.1"/>
    </source>
</evidence>
<dbReference type="InterPro" id="IPR011527">
    <property type="entry name" value="ABC1_TM_dom"/>
</dbReference>
<dbReference type="InterPro" id="IPR027417">
    <property type="entry name" value="P-loop_NTPase"/>
</dbReference>
<evidence type="ECO:0000256" key="8">
    <source>
        <dbReference type="SAM" id="Phobius"/>
    </source>
</evidence>
<dbReference type="RefSeq" id="WP_048461910.1">
    <property type="nucleotide sequence ID" value="NZ_LABX01000006.1"/>
</dbReference>
<dbReference type="InterPro" id="IPR039421">
    <property type="entry name" value="Type_1_exporter"/>
</dbReference>
<dbReference type="InterPro" id="IPR003439">
    <property type="entry name" value="ABC_transporter-like_ATP-bd"/>
</dbReference>
<dbReference type="InterPro" id="IPR003593">
    <property type="entry name" value="AAA+_ATPase"/>
</dbReference>
<dbReference type="Gene3D" id="3.40.50.300">
    <property type="entry name" value="P-loop containing nucleotide triphosphate hydrolases"/>
    <property type="match status" value="1"/>
</dbReference>
<feature type="transmembrane region" description="Helical" evidence="8">
    <location>
        <begin position="20"/>
        <end position="45"/>
    </location>
</feature>
<dbReference type="PATRIC" id="fig|270351.6.peg.6433"/>
<feature type="domain" description="ABC transporter" evidence="9">
    <location>
        <begin position="341"/>
        <end position="568"/>
    </location>
</feature>
<keyword evidence="4" id="KW-0067">ATP-binding</keyword>
<protein>
    <submittedName>
        <fullName evidence="11">Cyclic peptide transporter</fullName>
    </submittedName>
</protein>
<dbReference type="GO" id="GO:0005524">
    <property type="term" value="F:ATP binding"/>
    <property type="evidence" value="ECO:0007669"/>
    <property type="project" value="UniProtKB-KW"/>
</dbReference>
<dbReference type="GO" id="GO:0140359">
    <property type="term" value="F:ABC-type transporter activity"/>
    <property type="evidence" value="ECO:0007669"/>
    <property type="project" value="InterPro"/>
</dbReference>
<dbReference type="PROSITE" id="PS50893">
    <property type="entry name" value="ABC_TRANSPORTER_2"/>
    <property type="match status" value="1"/>
</dbReference>
<comment type="subcellular location">
    <subcellularLocation>
        <location evidence="1">Cell membrane</location>
        <topology evidence="1">Multi-pass membrane protein</topology>
    </subcellularLocation>
</comment>
<feature type="domain" description="ABC transmembrane type-1" evidence="10">
    <location>
        <begin position="21"/>
        <end position="300"/>
    </location>
</feature>
<dbReference type="NCBIfam" id="TIGR01194">
    <property type="entry name" value="cyc_pep_trnsptr"/>
    <property type="match status" value="1"/>
</dbReference>
<evidence type="ECO:0000256" key="7">
    <source>
        <dbReference type="SAM" id="MobiDB-lite"/>
    </source>
</evidence>
<dbReference type="GO" id="GO:1904680">
    <property type="term" value="F:peptide transmembrane transporter activity"/>
    <property type="evidence" value="ECO:0007669"/>
    <property type="project" value="InterPro"/>
</dbReference>
<dbReference type="OrthoDB" id="9760776at2"/>
<evidence type="ECO:0000259" key="10">
    <source>
        <dbReference type="PROSITE" id="PS50929"/>
    </source>
</evidence>
<evidence type="ECO:0000256" key="5">
    <source>
        <dbReference type="ARBA" id="ARBA00022989"/>
    </source>
</evidence>
<name>A0A0J6T203_9HYPH</name>
<proteinExistence type="predicted"/>
<evidence type="ECO:0000256" key="2">
    <source>
        <dbReference type="ARBA" id="ARBA00022692"/>
    </source>
</evidence>
<dbReference type="GO" id="GO:0016887">
    <property type="term" value="F:ATP hydrolysis activity"/>
    <property type="evidence" value="ECO:0007669"/>
    <property type="project" value="InterPro"/>
</dbReference>
<dbReference type="PROSITE" id="PS50929">
    <property type="entry name" value="ABC_TM1F"/>
    <property type="match status" value="1"/>
</dbReference>
<comment type="caution">
    <text evidence="11">The sequence shown here is derived from an EMBL/GenBank/DDBJ whole genome shotgun (WGS) entry which is preliminary data.</text>
</comment>
<dbReference type="GO" id="GO:0034040">
    <property type="term" value="F:ATPase-coupled lipid transmembrane transporter activity"/>
    <property type="evidence" value="ECO:0007669"/>
    <property type="project" value="TreeGrafter"/>
</dbReference>
<sequence length="584" mass="62053">MTASFSSRPAGLVLGLVRPYAGVILACAVLGALGGLSVAGLLALVNRGLHGTAADGSGLLAAFVGLCLLTLVGSIGSDIGANVVGQRVVATLRKTLADRILAAPIDALERYRLHRLIPVLTRDVDTISDVAFALSTLAVALTVTAGCLAYLAVLSPALFGFVVLAVTLGVCAQTYAQMRGVAGFVAARAGEDRLQAQYRAITEGAKELRLHRGRRHRHAALLRDAIDDIRDRQIHAIVLFVTARAFGTVLFFAVVGATLALRHFVWPEMDAATVSGFVLVLLYMRGPVDQVIGTLPVMGRALVALRRVADLSERFATPEPGLVPGPAVGGVDSGGRTIRSIALRGATYAFPAAEGGKGFVLGPVDLRVEAGETVFVVGENGSGKTTLIKLLLALYVPDSGDLVLDGTAVTAATRDEYRQLFTTIFSDYHLFEDLAGPGTLPEQAARYLERLEIAGKVGVRDGALTTLDLSTGQRKRLALLNAWLEGRPVLVFDEWAADQDPAFRRIFYAELLPDLKRLGKTIVVISHDDRYFDAADRIVRIEAGRIVADEPPGQHAERPGADRPSTVPGSPRRHGAPSPEPTRP</sequence>
<dbReference type="Proteomes" id="UP000035929">
    <property type="component" value="Unassembled WGS sequence"/>
</dbReference>
<dbReference type="SUPFAM" id="SSF90123">
    <property type="entry name" value="ABC transporter transmembrane region"/>
    <property type="match status" value="1"/>
</dbReference>
<dbReference type="CDD" id="cd03228">
    <property type="entry name" value="ABCC_MRP_Like"/>
    <property type="match status" value="1"/>
</dbReference>
<reference evidence="11 12" key="1">
    <citation type="submission" date="2015-03" db="EMBL/GenBank/DDBJ databases">
        <title>Genome sequencing of Methylobacterium aquaticum DSM16371 type strain.</title>
        <authorList>
            <person name="Chaudhry V."/>
            <person name="Patil P.B."/>
        </authorList>
    </citation>
    <scope>NUCLEOTIDE SEQUENCE [LARGE SCALE GENOMIC DNA]</scope>
    <source>
        <strain evidence="11 12">DSM 16371</strain>
    </source>
</reference>
<dbReference type="AlphaFoldDB" id="A0A0J6T203"/>
<dbReference type="InterPro" id="IPR036640">
    <property type="entry name" value="ABC1_TM_sf"/>
</dbReference>
<dbReference type="Pfam" id="PF00664">
    <property type="entry name" value="ABC_membrane"/>
    <property type="match status" value="1"/>
</dbReference>
<dbReference type="Gene3D" id="1.20.1560.10">
    <property type="entry name" value="ABC transporter type 1, transmembrane domain"/>
    <property type="match status" value="1"/>
</dbReference>
<accession>A0A0J6T203</accession>
<dbReference type="EMBL" id="LABX01000006">
    <property type="protein sequence ID" value="KMO41475.1"/>
    <property type="molecule type" value="Genomic_DNA"/>
</dbReference>
<dbReference type="Pfam" id="PF00005">
    <property type="entry name" value="ABC_tran"/>
    <property type="match status" value="1"/>
</dbReference>
<evidence type="ECO:0000256" key="6">
    <source>
        <dbReference type="ARBA" id="ARBA00023136"/>
    </source>
</evidence>
<feature type="transmembrane region" description="Helical" evidence="8">
    <location>
        <begin position="57"/>
        <end position="76"/>
    </location>
</feature>
<feature type="transmembrane region" description="Helical" evidence="8">
    <location>
        <begin position="130"/>
        <end position="151"/>
    </location>
</feature>
<evidence type="ECO:0000256" key="4">
    <source>
        <dbReference type="ARBA" id="ARBA00022840"/>
    </source>
</evidence>
<dbReference type="SMART" id="SM00382">
    <property type="entry name" value="AAA"/>
    <property type="match status" value="1"/>
</dbReference>
<gene>
    <name evidence="11" type="ORF">VP06_00715</name>
</gene>
<feature type="transmembrane region" description="Helical" evidence="8">
    <location>
        <begin position="237"/>
        <end position="261"/>
    </location>
</feature>
<keyword evidence="6 8" id="KW-0472">Membrane</keyword>
<evidence type="ECO:0000256" key="3">
    <source>
        <dbReference type="ARBA" id="ARBA00022741"/>
    </source>
</evidence>
<feature type="region of interest" description="Disordered" evidence="7">
    <location>
        <begin position="548"/>
        <end position="584"/>
    </location>
</feature>
<dbReference type="InterPro" id="IPR005898">
    <property type="entry name" value="Cyc_pep_transpt_SyrD/YojI"/>
</dbReference>
<keyword evidence="2 8" id="KW-0812">Transmembrane</keyword>
<organism evidence="11 12">
    <name type="scientific">Methylobacterium aquaticum</name>
    <dbReference type="NCBI Taxonomy" id="270351"/>
    <lineage>
        <taxon>Bacteria</taxon>
        <taxon>Pseudomonadati</taxon>
        <taxon>Pseudomonadota</taxon>
        <taxon>Alphaproteobacteria</taxon>
        <taxon>Hyphomicrobiales</taxon>
        <taxon>Methylobacteriaceae</taxon>
        <taxon>Methylobacterium</taxon>
    </lineage>
</organism>
<keyword evidence="5 8" id="KW-1133">Transmembrane helix</keyword>
<evidence type="ECO:0000259" key="9">
    <source>
        <dbReference type="PROSITE" id="PS50893"/>
    </source>
</evidence>